<reference evidence="4" key="1">
    <citation type="submission" date="2025-08" db="UniProtKB">
        <authorList>
            <consortium name="RefSeq"/>
        </authorList>
    </citation>
    <scope>IDENTIFICATION</scope>
    <source>
        <tissue evidence="4">Gonads</tissue>
    </source>
</reference>
<organism evidence="3 4">
    <name type="scientific">Sitophilus oryzae</name>
    <name type="common">Rice weevil</name>
    <name type="synonym">Curculio oryzae</name>
    <dbReference type="NCBI Taxonomy" id="7048"/>
    <lineage>
        <taxon>Eukaryota</taxon>
        <taxon>Metazoa</taxon>
        <taxon>Ecdysozoa</taxon>
        <taxon>Arthropoda</taxon>
        <taxon>Hexapoda</taxon>
        <taxon>Insecta</taxon>
        <taxon>Pterygota</taxon>
        <taxon>Neoptera</taxon>
        <taxon>Endopterygota</taxon>
        <taxon>Coleoptera</taxon>
        <taxon>Polyphaga</taxon>
        <taxon>Cucujiformia</taxon>
        <taxon>Curculionidae</taxon>
        <taxon>Dryophthorinae</taxon>
        <taxon>Sitophilus</taxon>
    </lineage>
</organism>
<feature type="region of interest" description="Disordered" evidence="2">
    <location>
        <begin position="111"/>
        <end position="366"/>
    </location>
</feature>
<feature type="compositionally biased region" description="Basic residues" evidence="2">
    <location>
        <begin position="188"/>
        <end position="201"/>
    </location>
</feature>
<gene>
    <name evidence="4" type="primary">LOC115888692</name>
</gene>
<accession>A0A6J2YLR9</accession>
<evidence type="ECO:0000256" key="2">
    <source>
        <dbReference type="SAM" id="MobiDB-lite"/>
    </source>
</evidence>
<sequence>MGTTPAEIFAKIQRDNEERMKGIMNQAQTTFYEIDKGIEEFSKYVNRLIANGGIDDEDHKVGDNLGKDKGNTRSTRGVKVKKEKLSEGYVSNTQSSTESVTSTTSSLIANIKTEKEDMPAPSFIPPKKKAKDLKLERPSRTTRTKGKKATNSEENSRDSDVVIQNSTSTIISLSDSEESDSTNSVKGIKGRSTRTKTRKANKVLEESEKESEMDSTSSTKADETSLRSTLNKTTKKGKTTEENEDVCLPPRTTRTKTIRKAQKEENNVENDDNGSKGGKTVEEKDDILVPPRTTRTKTIRKAPKEEIPTEVKKDNEEETQVPTRSTRTKTIRKAPKEDNDGLKENNKENLEKEVPADNKIVPEVTRSTRTKTRKIIGEQNEVVNNVVEAKNNGKLKRCRSESTDRDEVEKESKKKSISKSPKKEDCDSTVRTEYEDARSTMVLEPPQVKVLDATYVASENKVPALNTTVTVCSNNNKNDANRTVTVEKHKFDIFNTEASYHVSDLLTDDDSIEAKTPPKTKHGKSAKEVFSPYEKTTLKKKVEAFEKLQRPKEMASKLIPNLKSTTPSVKEKAKLFTPIGSKFLPSSSSTSKVPRMISHSSINTDSFQAMKSAQKESREKRMQEKEQALMKKEAMLHAQAEAKKKLNEEKQLKAQQQRKAIEAEKLKQIELHKQKEERLRQREQEKAEYLQKKKIEAEKQRLAQKKKIQELHAQREEFLAEQSRNPPIYMTTKPPMLPTADCYDSDDANYKKVKPPSWCSDQYARTMQLAMLAAGDKIKNTLFCRHPQTPDLKEIFQSIDPVKLKRTSSILWRKPPRYTMMPDLNETTFQEDDEIFDSD</sequence>
<feature type="compositionally biased region" description="Basic and acidic residues" evidence="2">
    <location>
        <begin position="398"/>
        <end position="414"/>
    </location>
</feature>
<keyword evidence="3" id="KW-1185">Reference proteome</keyword>
<evidence type="ECO:0000313" key="4">
    <source>
        <dbReference type="RefSeq" id="XP_030764342.1"/>
    </source>
</evidence>
<dbReference type="FunCoup" id="A0A6J2YLR9">
    <property type="interactions" value="18"/>
</dbReference>
<feature type="compositionally biased region" description="Basic and acidic residues" evidence="2">
    <location>
        <begin position="334"/>
        <end position="356"/>
    </location>
</feature>
<feature type="compositionally biased region" description="Basic and acidic residues" evidence="2">
    <location>
        <begin position="150"/>
        <end position="160"/>
    </location>
</feature>
<dbReference type="Proteomes" id="UP000504635">
    <property type="component" value="Unplaced"/>
</dbReference>
<dbReference type="CTD" id="3619"/>
<feature type="coiled-coil region" evidence="1">
    <location>
        <begin position="615"/>
        <end position="714"/>
    </location>
</feature>
<keyword evidence="1" id="KW-0175">Coiled coil</keyword>
<dbReference type="RefSeq" id="XP_030764342.1">
    <property type="nucleotide sequence ID" value="XM_030908482.1"/>
</dbReference>
<feature type="compositionally biased region" description="Low complexity" evidence="2">
    <location>
        <begin position="165"/>
        <end position="174"/>
    </location>
</feature>
<dbReference type="OrthoDB" id="6123at2759"/>
<evidence type="ECO:0000313" key="3">
    <source>
        <dbReference type="Proteomes" id="UP000504635"/>
    </source>
</evidence>
<dbReference type="KEGG" id="soy:115888692"/>
<dbReference type="GeneID" id="115888692"/>
<dbReference type="InParanoid" id="A0A6J2YLR9"/>
<feature type="region of interest" description="Disordered" evidence="2">
    <location>
        <begin position="55"/>
        <end position="78"/>
    </location>
</feature>
<dbReference type="AlphaFoldDB" id="A0A6J2YLR9"/>
<evidence type="ECO:0000256" key="1">
    <source>
        <dbReference type="SAM" id="Coils"/>
    </source>
</evidence>
<feature type="compositionally biased region" description="Basic and acidic residues" evidence="2">
    <location>
        <begin position="202"/>
        <end position="212"/>
    </location>
</feature>
<feature type="compositionally biased region" description="Basic and acidic residues" evidence="2">
    <location>
        <begin position="57"/>
        <end position="71"/>
    </location>
</feature>
<feature type="region of interest" description="Disordered" evidence="2">
    <location>
        <begin position="391"/>
        <end position="429"/>
    </location>
</feature>
<feature type="compositionally biased region" description="Basic and acidic residues" evidence="2">
    <location>
        <begin position="302"/>
        <end position="315"/>
    </location>
</feature>
<protein>
    <submittedName>
        <fullName evidence="4">Calponin homology domain-containing protein DDB_G0272472</fullName>
    </submittedName>
</protein>
<proteinExistence type="predicted"/>
<name>A0A6J2YLR9_SITOR</name>